<evidence type="ECO:0000313" key="13">
    <source>
        <dbReference type="EMBL" id="SIT96073.1"/>
    </source>
</evidence>
<dbReference type="InterPro" id="IPR005861">
    <property type="entry name" value="HisP_aminotrans"/>
</dbReference>
<feature type="domain" description="Aminotransferase class I/classII large" evidence="12">
    <location>
        <begin position="41"/>
        <end position="342"/>
    </location>
</feature>
<comment type="pathway">
    <text evidence="2 11">Amino-acid biosynthesis; L-histidine biosynthesis; L-histidine from 5-phospho-alpha-D-ribose 1-diphosphate: step 7/9.</text>
</comment>
<comment type="subunit">
    <text evidence="4 11">Homodimer.</text>
</comment>
<keyword evidence="6 11" id="KW-0028">Amino-acid biosynthesis</keyword>
<dbReference type="STRING" id="1121284.SAMN05660493_00745"/>
<evidence type="ECO:0000256" key="6">
    <source>
        <dbReference type="ARBA" id="ARBA00022605"/>
    </source>
</evidence>
<accession>A0A1U7PVS1</accession>
<evidence type="ECO:0000256" key="2">
    <source>
        <dbReference type="ARBA" id="ARBA00005011"/>
    </source>
</evidence>
<evidence type="ECO:0000256" key="5">
    <source>
        <dbReference type="ARBA" id="ARBA00022576"/>
    </source>
</evidence>
<dbReference type="CDD" id="cd00609">
    <property type="entry name" value="AAT_like"/>
    <property type="match status" value="1"/>
</dbReference>
<dbReference type="EC" id="2.6.1.9" evidence="11"/>
<dbReference type="InterPro" id="IPR015422">
    <property type="entry name" value="PyrdxlP-dep_Trfase_small"/>
</dbReference>
<dbReference type="PANTHER" id="PTHR42885:SF2">
    <property type="entry name" value="HISTIDINOL-PHOSPHATE AMINOTRANSFERASE"/>
    <property type="match status" value="1"/>
</dbReference>
<proteinExistence type="inferred from homology"/>
<keyword evidence="7 11" id="KW-0808">Transferase</keyword>
<evidence type="ECO:0000256" key="9">
    <source>
        <dbReference type="ARBA" id="ARBA00023102"/>
    </source>
</evidence>
<dbReference type="EMBL" id="FTPU01000005">
    <property type="protein sequence ID" value="SIT96073.1"/>
    <property type="molecule type" value="Genomic_DNA"/>
</dbReference>
<evidence type="ECO:0000256" key="8">
    <source>
        <dbReference type="ARBA" id="ARBA00022898"/>
    </source>
</evidence>
<evidence type="ECO:0000256" key="11">
    <source>
        <dbReference type="HAMAP-Rule" id="MF_01023"/>
    </source>
</evidence>
<dbReference type="InterPro" id="IPR004839">
    <property type="entry name" value="Aminotransferase_I/II_large"/>
</dbReference>
<keyword evidence="9 11" id="KW-0368">Histidine biosynthesis</keyword>
<comment type="cofactor">
    <cofactor evidence="1 11">
        <name>pyridoxal 5'-phosphate</name>
        <dbReference type="ChEBI" id="CHEBI:597326"/>
    </cofactor>
</comment>
<evidence type="ECO:0000256" key="4">
    <source>
        <dbReference type="ARBA" id="ARBA00011738"/>
    </source>
</evidence>
<comment type="catalytic activity">
    <reaction evidence="10 11">
        <text>L-histidinol phosphate + 2-oxoglutarate = 3-(imidazol-4-yl)-2-oxopropyl phosphate + L-glutamate</text>
        <dbReference type="Rhea" id="RHEA:23744"/>
        <dbReference type="ChEBI" id="CHEBI:16810"/>
        <dbReference type="ChEBI" id="CHEBI:29985"/>
        <dbReference type="ChEBI" id="CHEBI:57766"/>
        <dbReference type="ChEBI" id="CHEBI:57980"/>
        <dbReference type="EC" id="2.6.1.9"/>
    </reaction>
</comment>
<dbReference type="Gene3D" id="3.90.1150.10">
    <property type="entry name" value="Aspartate Aminotransferase, domain 1"/>
    <property type="match status" value="1"/>
</dbReference>
<dbReference type="GO" id="GO:0000105">
    <property type="term" value="P:L-histidine biosynthetic process"/>
    <property type="evidence" value="ECO:0007669"/>
    <property type="project" value="UniProtKB-UniRule"/>
</dbReference>
<gene>
    <name evidence="11" type="primary">hisC</name>
    <name evidence="13" type="ORF">SAMN05660493_00745</name>
</gene>
<evidence type="ECO:0000256" key="7">
    <source>
        <dbReference type="ARBA" id="ARBA00022679"/>
    </source>
</evidence>
<dbReference type="UniPathway" id="UPA00031">
    <property type="reaction ID" value="UER00012"/>
</dbReference>
<sequence>MSKKINIEKLVRKNILDLKPYSSARDEFSGAEGVFLDANENPFGSWNRYPDPYQKELKNEISKIKNTSSDSLFLGNGSDEVIDLLFRVFTNPGKDQALTFTPTYGMYEVAANINDAELLQISLDENFQVSIDENLKNTLQNSGLKLVFICSPNNPTGNLIQQEAVDFILGNFSGIVVVDEAYIDFADQESWISQLEKHPNLLVMQTFSKYWGMAGLRVGMAFSNPEIISLLNKVKPPYNISSLNQEAVLKTLKNASEINKQLELILKQRELVISALTDLEMVKKIYPTDANFLLAEVDNANELYDYLVNEKVIIRNRNSVVKNCVRITIGTPEENKKLIETLQKFE</sequence>
<evidence type="ECO:0000313" key="14">
    <source>
        <dbReference type="Proteomes" id="UP000187261"/>
    </source>
</evidence>
<comment type="similarity">
    <text evidence="3 11">Belongs to the class-II pyridoxal-phosphate-dependent aminotransferase family. Histidinol-phosphate aminotransferase subfamily.</text>
</comment>
<dbReference type="OrthoDB" id="9813612at2"/>
<feature type="modified residue" description="N6-(pyridoxal phosphate)lysine" evidence="11">
    <location>
        <position position="209"/>
    </location>
</feature>
<dbReference type="Gene3D" id="3.40.640.10">
    <property type="entry name" value="Type I PLP-dependent aspartate aminotransferase-like (Major domain)"/>
    <property type="match status" value="1"/>
</dbReference>
<evidence type="ECO:0000256" key="1">
    <source>
        <dbReference type="ARBA" id="ARBA00001933"/>
    </source>
</evidence>
<dbReference type="PANTHER" id="PTHR42885">
    <property type="entry name" value="HISTIDINOL-PHOSPHATE AMINOTRANSFERASE-RELATED"/>
    <property type="match status" value="1"/>
</dbReference>
<dbReference type="NCBIfam" id="TIGR01141">
    <property type="entry name" value="hisC"/>
    <property type="match status" value="1"/>
</dbReference>
<dbReference type="SUPFAM" id="SSF53383">
    <property type="entry name" value="PLP-dependent transferases"/>
    <property type="match status" value="1"/>
</dbReference>
<organism evidence="13 14">
    <name type="scientific">Epilithonimonas bovis DSM 19482</name>
    <dbReference type="NCBI Taxonomy" id="1121284"/>
    <lineage>
        <taxon>Bacteria</taxon>
        <taxon>Pseudomonadati</taxon>
        <taxon>Bacteroidota</taxon>
        <taxon>Flavobacteriia</taxon>
        <taxon>Flavobacteriales</taxon>
        <taxon>Weeksellaceae</taxon>
        <taxon>Chryseobacterium group</taxon>
        <taxon>Epilithonimonas</taxon>
    </lineage>
</organism>
<dbReference type="Proteomes" id="UP000187261">
    <property type="component" value="Unassembled WGS sequence"/>
</dbReference>
<keyword evidence="5 11" id="KW-0032">Aminotransferase</keyword>
<evidence type="ECO:0000259" key="12">
    <source>
        <dbReference type="Pfam" id="PF00155"/>
    </source>
</evidence>
<dbReference type="GO" id="GO:0004400">
    <property type="term" value="F:histidinol-phosphate transaminase activity"/>
    <property type="evidence" value="ECO:0007669"/>
    <property type="project" value="UniProtKB-UniRule"/>
</dbReference>
<evidence type="ECO:0000256" key="10">
    <source>
        <dbReference type="ARBA" id="ARBA00047481"/>
    </source>
</evidence>
<name>A0A1U7PVS1_9FLAO</name>
<dbReference type="AlphaFoldDB" id="A0A1U7PVS1"/>
<evidence type="ECO:0000256" key="3">
    <source>
        <dbReference type="ARBA" id="ARBA00007970"/>
    </source>
</evidence>
<keyword evidence="8 11" id="KW-0663">Pyridoxal phosphate</keyword>
<dbReference type="InterPro" id="IPR015424">
    <property type="entry name" value="PyrdxlP-dep_Trfase"/>
</dbReference>
<keyword evidence="14" id="KW-1185">Reference proteome</keyword>
<dbReference type="Pfam" id="PF00155">
    <property type="entry name" value="Aminotran_1_2"/>
    <property type="match status" value="1"/>
</dbReference>
<reference evidence="14" key="1">
    <citation type="submission" date="2016-10" db="EMBL/GenBank/DDBJ databases">
        <authorList>
            <person name="Varghese N."/>
            <person name="Submissions S."/>
        </authorList>
    </citation>
    <scope>NUCLEOTIDE SEQUENCE [LARGE SCALE GENOMIC DNA]</scope>
    <source>
        <strain evidence="14">DSM 19482</strain>
    </source>
</reference>
<dbReference type="RefSeq" id="WP_076782130.1">
    <property type="nucleotide sequence ID" value="NZ_FTPU01000005.1"/>
</dbReference>
<dbReference type="InterPro" id="IPR015421">
    <property type="entry name" value="PyrdxlP-dep_Trfase_major"/>
</dbReference>
<dbReference type="GO" id="GO:0030170">
    <property type="term" value="F:pyridoxal phosphate binding"/>
    <property type="evidence" value="ECO:0007669"/>
    <property type="project" value="InterPro"/>
</dbReference>
<protein>
    <recommendedName>
        <fullName evidence="11">Histidinol-phosphate aminotransferase</fullName>
        <ecNumber evidence="11">2.6.1.9</ecNumber>
    </recommendedName>
    <alternativeName>
        <fullName evidence="11">Imidazole acetol-phosphate transaminase</fullName>
    </alternativeName>
</protein>
<dbReference type="HAMAP" id="MF_01023">
    <property type="entry name" value="HisC_aminotrans_2"/>
    <property type="match status" value="1"/>
</dbReference>